<dbReference type="GO" id="GO:0005886">
    <property type="term" value="C:plasma membrane"/>
    <property type="evidence" value="ECO:0007669"/>
    <property type="project" value="TreeGrafter"/>
</dbReference>
<dbReference type="GO" id="GO:0006751">
    <property type="term" value="P:glutathione catabolic process"/>
    <property type="evidence" value="ECO:0007669"/>
    <property type="project" value="InterPro"/>
</dbReference>
<accession>A0A8J2NNG1</accession>
<organism evidence="2 3">
    <name type="scientific">Allacma fusca</name>
    <dbReference type="NCBI Taxonomy" id="39272"/>
    <lineage>
        <taxon>Eukaryota</taxon>
        <taxon>Metazoa</taxon>
        <taxon>Ecdysozoa</taxon>
        <taxon>Arthropoda</taxon>
        <taxon>Hexapoda</taxon>
        <taxon>Collembola</taxon>
        <taxon>Symphypleona</taxon>
        <taxon>Sminthuridae</taxon>
        <taxon>Allacma</taxon>
    </lineage>
</organism>
<dbReference type="Proteomes" id="UP000708208">
    <property type="component" value="Unassembled WGS sequence"/>
</dbReference>
<evidence type="ECO:0000256" key="1">
    <source>
        <dbReference type="PIRSR" id="PIRSR600101-2"/>
    </source>
</evidence>
<evidence type="ECO:0000313" key="2">
    <source>
        <dbReference type="EMBL" id="CAG7716058.1"/>
    </source>
</evidence>
<dbReference type="AlphaFoldDB" id="A0A8J2NNG1"/>
<evidence type="ECO:0000313" key="3">
    <source>
        <dbReference type="Proteomes" id="UP000708208"/>
    </source>
</evidence>
<dbReference type="InterPro" id="IPR000101">
    <property type="entry name" value="GGT_peptidase"/>
</dbReference>
<dbReference type="Pfam" id="PF01019">
    <property type="entry name" value="G_glu_transpept"/>
    <property type="match status" value="1"/>
</dbReference>
<dbReference type="OrthoDB" id="1081007at2759"/>
<feature type="non-terminal residue" evidence="2">
    <location>
        <position position="67"/>
    </location>
</feature>
<dbReference type="EMBL" id="CAJVCH010035623">
    <property type="protein sequence ID" value="CAG7716058.1"/>
    <property type="molecule type" value="Genomic_DNA"/>
</dbReference>
<gene>
    <name evidence="2" type="ORF">AFUS01_LOCUS5588</name>
</gene>
<proteinExistence type="predicted"/>
<comment type="caution">
    <text evidence="2">The sequence shown here is derived from an EMBL/GenBank/DDBJ whole genome shotgun (WGS) entry which is preliminary data.</text>
</comment>
<feature type="binding site" evidence="1">
    <location>
        <position position="22"/>
    </location>
    <ligand>
        <name>L-glutamate</name>
        <dbReference type="ChEBI" id="CHEBI:29985"/>
    </ligand>
</feature>
<sequence>MTPAIFTDAAGDVRLVVGGSGGTKITTAATFVAIRSLWFDEDIKVAIDAKRIHHQLAPMEVECENGL</sequence>
<dbReference type="PANTHER" id="PTHR11686">
    <property type="entry name" value="GAMMA GLUTAMYL TRANSPEPTIDASE"/>
    <property type="match status" value="1"/>
</dbReference>
<dbReference type="GO" id="GO:0036374">
    <property type="term" value="F:glutathione hydrolase activity"/>
    <property type="evidence" value="ECO:0007669"/>
    <property type="project" value="InterPro"/>
</dbReference>
<keyword evidence="3" id="KW-1185">Reference proteome</keyword>
<name>A0A8J2NNG1_9HEXA</name>
<protein>
    <submittedName>
        <fullName evidence="2">Uncharacterized protein</fullName>
    </submittedName>
</protein>
<reference evidence="2" key="1">
    <citation type="submission" date="2021-06" db="EMBL/GenBank/DDBJ databases">
        <authorList>
            <person name="Hodson N. C."/>
            <person name="Mongue J. A."/>
            <person name="Jaron S. K."/>
        </authorList>
    </citation>
    <scope>NUCLEOTIDE SEQUENCE</scope>
</reference>
<dbReference type="PANTHER" id="PTHR11686:SF9">
    <property type="entry name" value="RE13973P"/>
    <property type="match status" value="1"/>
</dbReference>